<evidence type="ECO:0000256" key="1">
    <source>
        <dbReference type="SAM" id="Phobius"/>
    </source>
</evidence>
<feature type="domain" description="EamA" evidence="2">
    <location>
        <begin position="2"/>
        <end position="138"/>
    </location>
</feature>
<feature type="transmembrane region" description="Helical" evidence="1">
    <location>
        <begin position="204"/>
        <end position="222"/>
    </location>
</feature>
<dbReference type="Gene3D" id="1.10.3730.20">
    <property type="match status" value="1"/>
</dbReference>
<keyword evidence="4" id="KW-1185">Reference proteome</keyword>
<organism evidence="3 4">
    <name type="scientific">Ferrovibrio terrae</name>
    <dbReference type="NCBI Taxonomy" id="2594003"/>
    <lineage>
        <taxon>Bacteria</taxon>
        <taxon>Pseudomonadati</taxon>
        <taxon>Pseudomonadota</taxon>
        <taxon>Alphaproteobacteria</taxon>
        <taxon>Rhodospirillales</taxon>
        <taxon>Rhodospirillaceae</taxon>
        <taxon>Ferrovibrio</taxon>
    </lineage>
</organism>
<dbReference type="Proteomes" id="UP000317496">
    <property type="component" value="Chromosome"/>
</dbReference>
<sequence length="293" mass="31982">MLMAVSLFGVMDALVKWLAAIYPTVQIMFFRSLCALPPILVMVWRGAGGQGENTLGNALVMLRTRQPFGHALRSVFGCGAMLLFFYSYKFLPLAEVTAIAFAAPIFIACMSVWLLQERVGLHRWSAIVVGFVGMLVIVRPGAGLLESATLIVVAATLLYALAIIQIRKLSRLEPSPTIAFWFTAFCTVMTGLALPFFWQTPDGIDLLLLIAVGLVGGAAQLCMTQAYGLAPASVVAPFDYVHLLWAVVIGWYVWGDFPDLVTWIGSAIVIASGLYILWRETVKRVPVPPIVTE</sequence>
<feature type="transmembrane region" description="Helical" evidence="1">
    <location>
        <begin position="178"/>
        <end position="198"/>
    </location>
</feature>
<feature type="transmembrane region" description="Helical" evidence="1">
    <location>
        <begin position="124"/>
        <end position="142"/>
    </location>
</feature>
<feature type="transmembrane region" description="Helical" evidence="1">
    <location>
        <begin position="148"/>
        <end position="166"/>
    </location>
</feature>
<feature type="transmembrane region" description="Helical" evidence="1">
    <location>
        <begin position="71"/>
        <end position="88"/>
    </location>
</feature>
<keyword evidence="1" id="KW-1133">Transmembrane helix</keyword>
<feature type="transmembrane region" description="Helical" evidence="1">
    <location>
        <begin position="20"/>
        <end position="44"/>
    </location>
</feature>
<feature type="transmembrane region" description="Helical" evidence="1">
    <location>
        <begin position="234"/>
        <end position="254"/>
    </location>
</feature>
<evidence type="ECO:0000259" key="2">
    <source>
        <dbReference type="Pfam" id="PF00892"/>
    </source>
</evidence>
<dbReference type="InterPro" id="IPR037185">
    <property type="entry name" value="EmrE-like"/>
</dbReference>
<dbReference type="EMBL" id="CP041636">
    <property type="protein sequence ID" value="QDO99587.1"/>
    <property type="molecule type" value="Genomic_DNA"/>
</dbReference>
<feature type="domain" description="EamA" evidence="2">
    <location>
        <begin position="149"/>
        <end position="276"/>
    </location>
</feature>
<feature type="transmembrane region" description="Helical" evidence="1">
    <location>
        <begin position="260"/>
        <end position="278"/>
    </location>
</feature>
<keyword evidence="1" id="KW-0812">Transmembrane</keyword>
<proteinExistence type="predicted"/>
<name>A0A516H735_9PROT</name>
<protein>
    <submittedName>
        <fullName evidence="3">DMT family transporter</fullName>
    </submittedName>
</protein>
<accession>A0A516H735</accession>
<dbReference type="PANTHER" id="PTHR22911:SF103">
    <property type="entry name" value="BLR2811 PROTEIN"/>
    <property type="match status" value="1"/>
</dbReference>
<dbReference type="SUPFAM" id="SSF103481">
    <property type="entry name" value="Multidrug resistance efflux transporter EmrE"/>
    <property type="match status" value="2"/>
</dbReference>
<dbReference type="PANTHER" id="PTHR22911">
    <property type="entry name" value="ACYL-MALONYL CONDENSING ENZYME-RELATED"/>
    <property type="match status" value="1"/>
</dbReference>
<dbReference type="KEGG" id="fer:FNB15_01115"/>
<gene>
    <name evidence="3" type="ORF">FNB15_01115</name>
</gene>
<dbReference type="InterPro" id="IPR000620">
    <property type="entry name" value="EamA_dom"/>
</dbReference>
<evidence type="ECO:0000313" key="3">
    <source>
        <dbReference type="EMBL" id="QDO99587.1"/>
    </source>
</evidence>
<feature type="transmembrane region" description="Helical" evidence="1">
    <location>
        <begin position="94"/>
        <end position="115"/>
    </location>
</feature>
<dbReference type="OrthoDB" id="9812899at2"/>
<dbReference type="GO" id="GO:0016020">
    <property type="term" value="C:membrane"/>
    <property type="evidence" value="ECO:0007669"/>
    <property type="project" value="InterPro"/>
</dbReference>
<reference evidence="3 4" key="1">
    <citation type="submission" date="2019-07" db="EMBL/GenBank/DDBJ databases">
        <title>Genome sequencing for Ferrovibrio sp. K5.</title>
        <authorList>
            <person name="Park S.-J."/>
        </authorList>
    </citation>
    <scope>NUCLEOTIDE SEQUENCE [LARGE SCALE GENOMIC DNA]</scope>
    <source>
        <strain evidence="3 4">K5</strain>
    </source>
</reference>
<dbReference type="Pfam" id="PF00892">
    <property type="entry name" value="EamA"/>
    <property type="match status" value="2"/>
</dbReference>
<keyword evidence="1" id="KW-0472">Membrane</keyword>
<evidence type="ECO:0000313" key="4">
    <source>
        <dbReference type="Proteomes" id="UP000317496"/>
    </source>
</evidence>
<dbReference type="AlphaFoldDB" id="A0A516H735"/>